<dbReference type="Proteomes" id="UP000193450">
    <property type="component" value="Chromosome"/>
</dbReference>
<dbReference type="STRING" id="716816.BST96_13620"/>
<protein>
    <submittedName>
        <fullName evidence="2">Uncharacterized protein</fullName>
    </submittedName>
</protein>
<proteinExistence type="predicted"/>
<accession>A0A1X9ND26</accession>
<evidence type="ECO:0000256" key="1">
    <source>
        <dbReference type="SAM" id="SignalP"/>
    </source>
</evidence>
<dbReference type="AlphaFoldDB" id="A0A1X9ND26"/>
<keyword evidence="1" id="KW-0732">Signal</keyword>
<organism evidence="2 3">
    <name type="scientific">Oceanicoccus sagamiensis</name>
    <dbReference type="NCBI Taxonomy" id="716816"/>
    <lineage>
        <taxon>Bacteria</taxon>
        <taxon>Pseudomonadati</taxon>
        <taxon>Pseudomonadota</taxon>
        <taxon>Gammaproteobacteria</taxon>
        <taxon>Cellvibrionales</taxon>
        <taxon>Spongiibacteraceae</taxon>
        <taxon>Oceanicoccus</taxon>
    </lineage>
</organism>
<name>A0A1X9ND26_9GAMM</name>
<dbReference type="EMBL" id="CP019343">
    <property type="protein sequence ID" value="ARN75061.1"/>
    <property type="molecule type" value="Genomic_DNA"/>
</dbReference>
<feature type="chain" id="PRO_5013321941" evidence="1">
    <location>
        <begin position="22"/>
        <end position="224"/>
    </location>
</feature>
<dbReference type="OrthoDB" id="9838345at2"/>
<gene>
    <name evidence="2" type="ORF">BST96_13620</name>
</gene>
<evidence type="ECO:0000313" key="2">
    <source>
        <dbReference type="EMBL" id="ARN75061.1"/>
    </source>
</evidence>
<sequence length="224" mass="24610">MRVLLSTVLLFSLLLQTPLQAAEQIVSDDGREVQLNADGSWEYKSTDRFATTADGRRVRLSADGQWAYTGEKSAAGQKVVSDQKYIDEQSLDIVLSDVVIETVKGKKAPGSKNPRKKTRSVFYLTVNLDKSAEADLSATLNTRDFTVEDTDGRNYPVTAVEPDLVSIKPAGEAQITVYADGSPHWWTTKSMTVTVNKTVFASNKAISLSRPLAEAKKKQSDSFE</sequence>
<keyword evidence="3" id="KW-1185">Reference proteome</keyword>
<dbReference type="RefSeq" id="WP_085759227.1">
    <property type="nucleotide sequence ID" value="NZ_CP019343.1"/>
</dbReference>
<evidence type="ECO:0000313" key="3">
    <source>
        <dbReference type="Proteomes" id="UP000193450"/>
    </source>
</evidence>
<reference evidence="2 3" key="1">
    <citation type="submission" date="2016-11" db="EMBL/GenBank/DDBJ databases">
        <title>Trade-off between light-utilization and light-protection in marine flavobacteria.</title>
        <authorList>
            <person name="Kumagai Y."/>
        </authorList>
    </citation>
    <scope>NUCLEOTIDE SEQUENCE [LARGE SCALE GENOMIC DNA]</scope>
    <source>
        <strain evidence="2 3">NBRC 107125</strain>
    </source>
</reference>
<dbReference type="KEGG" id="osg:BST96_13620"/>
<feature type="signal peptide" evidence="1">
    <location>
        <begin position="1"/>
        <end position="21"/>
    </location>
</feature>